<dbReference type="Gene3D" id="3.60.10.10">
    <property type="entry name" value="Endonuclease/exonuclease/phosphatase"/>
    <property type="match status" value="1"/>
</dbReference>
<dbReference type="AlphaFoldDB" id="A0A7X0VCI0"/>
<dbReference type="Pfam" id="PF03372">
    <property type="entry name" value="Exo_endo_phos"/>
    <property type="match status" value="1"/>
</dbReference>
<dbReference type="InterPro" id="IPR036691">
    <property type="entry name" value="Endo/exonu/phosph_ase_sf"/>
</dbReference>
<dbReference type="EMBL" id="JACKXE010000001">
    <property type="protein sequence ID" value="MBB6629037.1"/>
    <property type="molecule type" value="Genomic_DNA"/>
</dbReference>
<protein>
    <recommendedName>
        <fullName evidence="1">Endonuclease/exonuclease/phosphatase domain-containing protein</fullName>
    </recommendedName>
</protein>
<name>A0A7X0VCI0_9ACTN</name>
<proteinExistence type="predicted"/>
<organism evidence="2 3">
    <name type="scientific">Nocardioides luti</name>
    <dbReference type="NCBI Taxonomy" id="2761101"/>
    <lineage>
        <taxon>Bacteria</taxon>
        <taxon>Bacillati</taxon>
        <taxon>Actinomycetota</taxon>
        <taxon>Actinomycetes</taxon>
        <taxon>Propionibacteriales</taxon>
        <taxon>Nocardioidaceae</taxon>
        <taxon>Nocardioides</taxon>
    </lineage>
</organism>
<dbReference type="Proteomes" id="UP000523955">
    <property type="component" value="Unassembled WGS sequence"/>
</dbReference>
<accession>A0A7X0VCI0</accession>
<evidence type="ECO:0000259" key="1">
    <source>
        <dbReference type="Pfam" id="PF03372"/>
    </source>
</evidence>
<dbReference type="SUPFAM" id="SSF56219">
    <property type="entry name" value="DNase I-like"/>
    <property type="match status" value="1"/>
</dbReference>
<dbReference type="InterPro" id="IPR005135">
    <property type="entry name" value="Endo/exonuclease/phosphatase"/>
</dbReference>
<dbReference type="RefSeq" id="WP_185254034.1">
    <property type="nucleotide sequence ID" value="NZ_JACKXE010000001.1"/>
</dbReference>
<comment type="caution">
    <text evidence="2">The sequence shown here is derived from an EMBL/GenBank/DDBJ whole genome shotgun (WGS) entry which is preliminary data.</text>
</comment>
<feature type="domain" description="Endonuclease/exonuclease/phosphatase" evidence="1">
    <location>
        <begin position="168"/>
        <end position="286"/>
    </location>
</feature>
<keyword evidence="3" id="KW-1185">Reference proteome</keyword>
<evidence type="ECO:0000313" key="2">
    <source>
        <dbReference type="EMBL" id="MBB6629037.1"/>
    </source>
</evidence>
<evidence type="ECO:0000313" key="3">
    <source>
        <dbReference type="Proteomes" id="UP000523955"/>
    </source>
</evidence>
<gene>
    <name evidence="2" type="ORF">H5V45_17050</name>
</gene>
<dbReference type="GO" id="GO:0003824">
    <property type="term" value="F:catalytic activity"/>
    <property type="evidence" value="ECO:0007669"/>
    <property type="project" value="InterPro"/>
</dbReference>
<sequence length="469" mass="49627">MKSHRTPSTTSPRARRRTAAAVAVAALGLSGLAVLGGAPVQAADGRTAPAATSGKAKDTVPAEVVMVQANIKTGMTLNRFQSDVRTVLAPRPDFVTYNEVPRRNDLVLAPAGYAIWRTPGEYTGAVPVAWREDTWTAIAQGTVRVSNYRKIPPKRHTMLGLRYANWVTLSSVDGRTVSVVSTHVPPIVNGMPDLRRRTVKKIGALVTELKGSGPVLVGGDFNLHYKSAAYPRDVLTGDGMVPTYDALGSYFPTGDHQGMTIDYIFATPEEQIQVVDQRAVELYSDHDALVAGLNWTVDAPTETTAVTNVPSGSTAEKRLVVKQVVRSLRQSVAGDTVDLVTSNLLLTKVSDAVKAAVARGVSVRVITRSPVLTSVEQGLAAAIGTTTGTGTGVRQCVDVCAQTWADAGAPTTMLLHLAATGAPTLRVDVNGVLDRTAVTSTRSATLRTGNIGLAQAQDYLARLDSTTPQ</sequence>
<reference evidence="2 3" key="1">
    <citation type="submission" date="2020-08" db="EMBL/GenBank/DDBJ databases">
        <authorList>
            <person name="Seo M.-J."/>
        </authorList>
    </citation>
    <scope>NUCLEOTIDE SEQUENCE [LARGE SCALE GENOMIC DNA]</scope>
    <source>
        <strain evidence="2 3">KIGAM211</strain>
    </source>
</reference>